<organism evidence="7 8">
    <name type="scientific">Lactobacillus melliventris</name>
    <dbReference type="NCBI Taxonomy" id="1218507"/>
    <lineage>
        <taxon>Bacteria</taxon>
        <taxon>Bacillati</taxon>
        <taxon>Bacillota</taxon>
        <taxon>Bacilli</taxon>
        <taxon>Lactobacillales</taxon>
        <taxon>Lactobacillaceae</taxon>
        <taxon>Lactobacillus</taxon>
    </lineage>
</organism>
<dbReference type="PROSITE" id="PS51935">
    <property type="entry name" value="NLPC_P60"/>
    <property type="match status" value="1"/>
</dbReference>
<dbReference type="PANTHER" id="PTHR47053">
    <property type="entry name" value="MUREIN DD-ENDOPEPTIDASE MEPH-RELATED"/>
    <property type="match status" value="1"/>
</dbReference>
<evidence type="ECO:0000256" key="5">
    <source>
        <dbReference type="SAM" id="SignalP"/>
    </source>
</evidence>
<protein>
    <submittedName>
        <fullName evidence="7">Cell wall-associated hydrolase</fullName>
    </submittedName>
</protein>
<dbReference type="Gene3D" id="3.90.1720.10">
    <property type="entry name" value="endopeptidase domain like (from Nostoc punctiforme)"/>
    <property type="match status" value="1"/>
</dbReference>
<dbReference type="PATRIC" id="fig|1218507.3.peg.1756"/>
<gene>
    <name evidence="7" type="ORF">JF74_15630</name>
</gene>
<comment type="similarity">
    <text evidence="1">Belongs to the peptidase C40 family.</text>
</comment>
<keyword evidence="2" id="KW-0645">Protease</keyword>
<dbReference type="OrthoDB" id="1654978at2"/>
<dbReference type="GO" id="GO:0006508">
    <property type="term" value="P:proteolysis"/>
    <property type="evidence" value="ECO:0007669"/>
    <property type="project" value="UniProtKB-KW"/>
</dbReference>
<keyword evidence="4" id="KW-0788">Thiol protease</keyword>
<evidence type="ECO:0000256" key="2">
    <source>
        <dbReference type="ARBA" id="ARBA00022670"/>
    </source>
</evidence>
<dbReference type="GO" id="GO:0008234">
    <property type="term" value="F:cysteine-type peptidase activity"/>
    <property type="evidence" value="ECO:0007669"/>
    <property type="project" value="UniProtKB-KW"/>
</dbReference>
<evidence type="ECO:0000256" key="1">
    <source>
        <dbReference type="ARBA" id="ARBA00007074"/>
    </source>
</evidence>
<dbReference type="Proteomes" id="UP000033531">
    <property type="component" value="Unassembled WGS sequence"/>
</dbReference>
<proteinExistence type="inferred from homology"/>
<feature type="chain" id="PRO_5039439858" evidence="5">
    <location>
        <begin position="23"/>
        <end position="307"/>
    </location>
</feature>
<evidence type="ECO:0000313" key="7">
    <source>
        <dbReference type="EMBL" id="KJY55714.1"/>
    </source>
</evidence>
<sequence length="307" mass="33908">MKRNFWKMSLAAALTLTGIGVASPQKTVDAATFKTPIKRIQINCLPNKSVKIWTDYNGGQLINFRAKNKSKWNVAKTAVDRKGKLWYMIGDSEWIEARYTQDLTQDSNAQTVHEQVKRAVTKKKNKKAKSKIKKIAVGPNKQKTAKPKAQEQKTVVPKLNNAIQTKSAANVTPITRLSNKVSADNVSKRAQDVVNLAKSLIGKGYAWGGNGPDNYDCSGLVQYVYNQVGGVQLPRVTTDQVKVGVTVTMDQLQPGDLLFWGSEDAPYHVGIYVGNNQYVCAATPEQGVVLQTISSYFYPCVAKRVIQ</sequence>
<dbReference type="HOGENOM" id="CLU_016043_0_0_9"/>
<dbReference type="AlphaFoldDB" id="A0A0F4LBR1"/>
<name>A0A0F4LBR1_9LACO</name>
<accession>A0A0F4LBR1</accession>
<evidence type="ECO:0000256" key="3">
    <source>
        <dbReference type="ARBA" id="ARBA00022801"/>
    </source>
</evidence>
<evidence type="ECO:0000259" key="6">
    <source>
        <dbReference type="PROSITE" id="PS51935"/>
    </source>
</evidence>
<keyword evidence="5" id="KW-0732">Signal</keyword>
<reference evidence="7 8" key="1">
    <citation type="submission" date="2015-01" db="EMBL/GenBank/DDBJ databases">
        <title>Comparative genomics of the lactic acid bacteria isolated from the honey bee gut.</title>
        <authorList>
            <person name="Ellegaard K.M."/>
            <person name="Tamarit D."/>
            <person name="Javelind E."/>
            <person name="Olofsson T."/>
            <person name="Andersson S.G."/>
            <person name="Vasquez A."/>
        </authorList>
    </citation>
    <scope>NUCLEOTIDE SEQUENCE [LARGE SCALE GENOMIC DNA]</scope>
    <source>
        <strain evidence="7 8">Hma8</strain>
    </source>
</reference>
<evidence type="ECO:0000313" key="8">
    <source>
        <dbReference type="Proteomes" id="UP000033531"/>
    </source>
</evidence>
<keyword evidence="3 7" id="KW-0378">Hydrolase</keyword>
<dbReference type="InterPro" id="IPR038765">
    <property type="entry name" value="Papain-like_cys_pep_sf"/>
</dbReference>
<dbReference type="InterPro" id="IPR051202">
    <property type="entry name" value="Peptidase_C40"/>
</dbReference>
<dbReference type="PANTHER" id="PTHR47053:SF1">
    <property type="entry name" value="MUREIN DD-ENDOPEPTIDASE MEPH-RELATED"/>
    <property type="match status" value="1"/>
</dbReference>
<feature type="domain" description="NlpC/P60" evidence="6">
    <location>
        <begin position="187"/>
        <end position="307"/>
    </location>
</feature>
<comment type="caution">
    <text evidence="7">The sequence shown here is derived from an EMBL/GenBank/DDBJ whole genome shotgun (WGS) entry which is preliminary data.</text>
</comment>
<evidence type="ECO:0000256" key="4">
    <source>
        <dbReference type="ARBA" id="ARBA00022807"/>
    </source>
</evidence>
<dbReference type="EMBL" id="JXLI01000013">
    <property type="protein sequence ID" value="KJY55714.1"/>
    <property type="molecule type" value="Genomic_DNA"/>
</dbReference>
<dbReference type="InterPro" id="IPR000064">
    <property type="entry name" value="NLP_P60_dom"/>
</dbReference>
<dbReference type="STRING" id="1218507.JF74_15630"/>
<feature type="signal peptide" evidence="5">
    <location>
        <begin position="1"/>
        <end position="22"/>
    </location>
</feature>
<dbReference type="Pfam" id="PF00877">
    <property type="entry name" value="NLPC_P60"/>
    <property type="match status" value="1"/>
</dbReference>
<dbReference type="SUPFAM" id="SSF54001">
    <property type="entry name" value="Cysteine proteinases"/>
    <property type="match status" value="1"/>
</dbReference>
<dbReference type="RefSeq" id="WP_046325492.1">
    <property type="nucleotide sequence ID" value="NZ_JBHTMT010000004.1"/>
</dbReference>